<dbReference type="PANTHER" id="PTHR22767:SF2">
    <property type="entry name" value="N(ALPHA)-ACETYLTRANSFERASE 15_16, ISOFORM A"/>
    <property type="match status" value="1"/>
</dbReference>
<feature type="compositionally biased region" description="Basic and acidic residues" evidence="4">
    <location>
        <begin position="710"/>
        <end position="719"/>
    </location>
</feature>
<feature type="repeat" description="TPR" evidence="3">
    <location>
        <begin position="98"/>
        <end position="131"/>
    </location>
</feature>
<dbReference type="EMBL" id="BEGY01000073">
    <property type="protein sequence ID" value="GAX81967.1"/>
    <property type="molecule type" value="Genomic_DNA"/>
</dbReference>
<dbReference type="OrthoDB" id="10263032at2759"/>
<dbReference type="PROSITE" id="PS50005">
    <property type="entry name" value="TPR"/>
    <property type="match status" value="1"/>
</dbReference>
<evidence type="ECO:0000256" key="2">
    <source>
        <dbReference type="ARBA" id="ARBA00022803"/>
    </source>
</evidence>
<dbReference type="Gene3D" id="1.25.40.1010">
    <property type="match status" value="1"/>
</dbReference>
<dbReference type="AlphaFoldDB" id="A0A250XFW9"/>
<sequence length="953" mass="105381">MTSTSTGSAPTSSQPLPSKEAATFRTLVKMYESKMYKKAIKAADTILKRFPDHGETLAMKGLVINSMGGSPGSGVGNERREEAYELVRRGLKSDLKSHVCWHVYGLLYRSDREYREAIKCYLNALRLDKDNVQILRDLANLQVQMRDLAGYVDTRHTLLTLKGSNRNNWVSFAVAHHINGNHDMAVQILEAYEKTLDSSIPLSEEYEHSEMLMYKTQVLTEGGRLSDALACLDAHKDKIRDKWAYAEHRASLLLKLERRGEAVKAYRSMLALNPDHYRVHEGLQEAMGLRATPGQAPLTDSQRAELTEVYRKLQEQYPMSSACRRIPLDFTPVLHTSEAIGSADYSSCPFTACADAYVKPYLRKGVPSLFMDIRPLYKDNYKREAVQDLFQRYSTALKEKSTFSLTQAPAVNGTDSASAENAAAESPLVRVWVLYFLAQHYDYIGDFSQALSHVNEAIAHTPTLVELYNAKAKIMKHAGDTEAAAHLSEAARRSDLSDRYLNSVTVKALLNAGRPDMADLTAALFVREGEAPVASTLYDMQHMWYEVAAGACYERQGELGKALKKYIAVTKHFDDIHEDQFDFHGYCVRKMTLRAYIGMLRMEDNLYGNPYYSKAATGAVRCYLALYDKPASASAEEEDAKAMEGMSAEERKKYKLKRKKEEKQRAKEAEDKARSLEEARAAKEAASKSDSASGGSEATGKKKKEAQAAPREKDPDPDGLKLAGTEDPLGEAAKLVTMLKQHAGHRLETHTAAFEVYMRKNKLLLALSAVKRASQAAGNANPQVHVMLVRLSSAVKAANGLVSDTSSATSSSPPLPAVTAVLNEGLALLPGGVDVKTYCATWRREHGTSSLQHRAAAATASVLLNPEDKPEVLKWLMSANMSEEKPSHQDCVKIHAALIKPGSPLEDVEAASAFKTMAASAFPLSRYFGGGAPVEYEIFEFDNMIEAFGRLSF</sequence>
<dbReference type="Pfam" id="PF12569">
    <property type="entry name" value="NatA_aux_su"/>
    <property type="match status" value="1"/>
</dbReference>
<dbReference type="FunFam" id="1.25.40.1040:FF:000003">
    <property type="entry name" value="N-terminal acetyltransferase A, auxiliary subunit"/>
    <property type="match status" value="1"/>
</dbReference>
<keyword evidence="2 3" id="KW-0802">TPR repeat</keyword>
<dbReference type="SMART" id="SM00028">
    <property type="entry name" value="TPR"/>
    <property type="match status" value="4"/>
</dbReference>
<name>A0A250XFW9_9CHLO</name>
<dbReference type="InterPro" id="IPR019734">
    <property type="entry name" value="TPR_rpt"/>
</dbReference>
<reference evidence="5 6" key="1">
    <citation type="submission" date="2017-08" db="EMBL/GenBank/DDBJ databases">
        <title>Acidophilic green algal genome provides insights into adaptation to an acidic environment.</title>
        <authorList>
            <person name="Hirooka S."/>
            <person name="Hirose Y."/>
            <person name="Kanesaki Y."/>
            <person name="Higuchi S."/>
            <person name="Fujiwara T."/>
            <person name="Onuma R."/>
            <person name="Era A."/>
            <person name="Ohbayashi R."/>
            <person name="Uzuka A."/>
            <person name="Nozaki H."/>
            <person name="Yoshikawa H."/>
            <person name="Miyagishima S.Y."/>
        </authorList>
    </citation>
    <scope>NUCLEOTIDE SEQUENCE [LARGE SCALE GENOMIC DNA]</scope>
    <source>
        <strain evidence="5 6">NIES-2499</strain>
    </source>
</reference>
<keyword evidence="6" id="KW-1185">Reference proteome</keyword>
<feature type="compositionally biased region" description="Basic and acidic residues" evidence="4">
    <location>
        <begin position="659"/>
        <end position="687"/>
    </location>
</feature>
<dbReference type="Pfam" id="PF13414">
    <property type="entry name" value="TPR_11"/>
    <property type="match status" value="1"/>
</dbReference>
<dbReference type="SUPFAM" id="SSF48452">
    <property type="entry name" value="TPR-like"/>
    <property type="match status" value="2"/>
</dbReference>
<accession>A0A250XFW9</accession>
<gene>
    <name evidence="5" type="ORF">CEUSTIGMA_g9395.t1</name>
</gene>
<evidence type="ECO:0000313" key="5">
    <source>
        <dbReference type="EMBL" id="GAX81967.1"/>
    </source>
</evidence>
<comment type="caution">
    <text evidence="5">The sequence shown here is derived from an EMBL/GenBank/DDBJ whole genome shotgun (WGS) entry which is preliminary data.</text>
</comment>
<organism evidence="5 6">
    <name type="scientific">Chlamydomonas eustigma</name>
    <dbReference type="NCBI Taxonomy" id="1157962"/>
    <lineage>
        <taxon>Eukaryota</taxon>
        <taxon>Viridiplantae</taxon>
        <taxon>Chlorophyta</taxon>
        <taxon>core chlorophytes</taxon>
        <taxon>Chlorophyceae</taxon>
        <taxon>CS clade</taxon>
        <taxon>Chlamydomonadales</taxon>
        <taxon>Chlamydomonadaceae</taxon>
        <taxon>Chlamydomonas</taxon>
    </lineage>
</organism>
<feature type="compositionally biased region" description="Low complexity" evidence="4">
    <location>
        <begin position="688"/>
        <end position="698"/>
    </location>
</feature>
<evidence type="ECO:0000313" key="6">
    <source>
        <dbReference type="Proteomes" id="UP000232323"/>
    </source>
</evidence>
<dbReference type="InterPro" id="IPR011990">
    <property type="entry name" value="TPR-like_helical_dom_sf"/>
</dbReference>
<dbReference type="GO" id="GO:0005737">
    <property type="term" value="C:cytoplasm"/>
    <property type="evidence" value="ECO:0007669"/>
    <property type="project" value="TreeGrafter"/>
</dbReference>
<keyword evidence="1" id="KW-0677">Repeat</keyword>
<evidence type="ECO:0000256" key="1">
    <source>
        <dbReference type="ARBA" id="ARBA00022737"/>
    </source>
</evidence>
<dbReference type="Proteomes" id="UP000232323">
    <property type="component" value="Unassembled WGS sequence"/>
</dbReference>
<evidence type="ECO:0000256" key="4">
    <source>
        <dbReference type="SAM" id="MobiDB-lite"/>
    </source>
</evidence>
<dbReference type="Gene3D" id="1.25.40.1040">
    <property type="match status" value="1"/>
</dbReference>
<dbReference type="PANTHER" id="PTHR22767">
    <property type="entry name" value="N-TERMINAL ACETYLTRANSFERASE-RELATED"/>
    <property type="match status" value="1"/>
</dbReference>
<dbReference type="PIRSF" id="PIRSF000422">
    <property type="entry name" value="N-terminal-AcTrfase-A_aux_su"/>
    <property type="match status" value="1"/>
</dbReference>
<feature type="region of interest" description="Disordered" evidence="4">
    <location>
        <begin position="654"/>
        <end position="725"/>
    </location>
</feature>
<dbReference type="STRING" id="1157962.A0A250XFW9"/>
<protein>
    <submittedName>
        <fullName evidence="5">Uncharacterized protein</fullName>
    </submittedName>
</protein>
<proteinExistence type="predicted"/>
<dbReference type="InterPro" id="IPR021183">
    <property type="entry name" value="NatA_aux_su"/>
</dbReference>
<evidence type="ECO:0000256" key="3">
    <source>
        <dbReference type="PROSITE-ProRule" id="PRU00339"/>
    </source>
</evidence>